<dbReference type="EMBL" id="JAINUG010000008">
    <property type="protein sequence ID" value="KAJ8415922.1"/>
    <property type="molecule type" value="Genomic_DNA"/>
</dbReference>
<organism evidence="2 3">
    <name type="scientific">Aldrovandia affinis</name>
    <dbReference type="NCBI Taxonomy" id="143900"/>
    <lineage>
        <taxon>Eukaryota</taxon>
        <taxon>Metazoa</taxon>
        <taxon>Chordata</taxon>
        <taxon>Craniata</taxon>
        <taxon>Vertebrata</taxon>
        <taxon>Euteleostomi</taxon>
        <taxon>Actinopterygii</taxon>
        <taxon>Neopterygii</taxon>
        <taxon>Teleostei</taxon>
        <taxon>Notacanthiformes</taxon>
        <taxon>Halosauridae</taxon>
        <taxon>Aldrovandia</taxon>
    </lineage>
</organism>
<dbReference type="AlphaFoldDB" id="A0AAD7T7V1"/>
<feature type="region of interest" description="Disordered" evidence="1">
    <location>
        <begin position="70"/>
        <end position="99"/>
    </location>
</feature>
<proteinExistence type="predicted"/>
<evidence type="ECO:0000313" key="2">
    <source>
        <dbReference type="EMBL" id="KAJ8415922.1"/>
    </source>
</evidence>
<name>A0AAD7T7V1_9TELE</name>
<evidence type="ECO:0000313" key="3">
    <source>
        <dbReference type="Proteomes" id="UP001221898"/>
    </source>
</evidence>
<evidence type="ECO:0000256" key="1">
    <source>
        <dbReference type="SAM" id="MobiDB-lite"/>
    </source>
</evidence>
<reference evidence="2" key="1">
    <citation type="journal article" date="2023" name="Science">
        <title>Genome structures resolve the early diversification of teleost fishes.</title>
        <authorList>
            <person name="Parey E."/>
            <person name="Louis A."/>
            <person name="Montfort J."/>
            <person name="Bouchez O."/>
            <person name="Roques C."/>
            <person name="Iampietro C."/>
            <person name="Lluch J."/>
            <person name="Castinel A."/>
            <person name="Donnadieu C."/>
            <person name="Desvignes T."/>
            <person name="Floi Bucao C."/>
            <person name="Jouanno E."/>
            <person name="Wen M."/>
            <person name="Mejri S."/>
            <person name="Dirks R."/>
            <person name="Jansen H."/>
            <person name="Henkel C."/>
            <person name="Chen W.J."/>
            <person name="Zahm M."/>
            <person name="Cabau C."/>
            <person name="Klopp C."/>
            <person name="Thompson A.W."/>
            <person name="Robinson-Rechavi M."/>
            <person name="Braasch I."/>
            <person name="Lecointre G."/>
            <person name="Bobe J."/>
            <person name="Postlethwait J.H."/>
            <person name="Berthelot C."/>
            <person name="Roest Crollius H."/>
            <person name="Guiguen Y."/>
        </authorList>
    </citation>
    <scope>NUCLEOTIDE SEQUENCE</scope>
    <source>
        <strain evidence="2">NC1722</strain>
    </source>
</reference>
<accession>A0AAD7T7V1</accession>
<dbReference type="Proteomes" id="UP001221898">
    <property type="component" value="Unassembled WGS sequence"/>
</dbReference>
<feature type="compositionally biased region" description="Basic and acidic residues" evidence="1">
    <location>
        <begin position="74"/>
        <end position="84"/>
    </location>
</feature>
<sequence length="99" mass="10970">MLSYQQEKERVSGIVGQSFLPDLGVCLTCSRCFLSPPVALYPSLCMGSSCWESQVLGHHCHRLFHNRASGSMRNWRDGSNERDTTAGTELPEVLSLLSP</sequence>
<protein>
    <submittedName>
        <fullName evidence="2">Uncharacterized protein</fullName>
    </submittedName>
</protein>
<comment type="caution">
    <text evidence="2">The sequence shown here is derived from an EMBL/GenBank/DDBJ whole genome shotgun (WGS) entry which is preliminary data.</text>
</comment>
<keyword evidence="3" id="KW-1185">Reference proteome</keyword>
<gene>
    <name evidence="2" type="ORF">AAFF_G00404790</name>
</gene>